<organism evidence="2 3">
    <name type="scientific">Mucilaginibacter hurinus</name>
    <dbReference type="NCBI Taxonomy" id="2201324"/>
    <lineage>
        <taxon>Bacteria</taxon>
        <taxon>Pseudomonadati</taxon>
        <taxon>Bacteroidota</taxon>
        <taxon>Sphingobacteriia</taxon>
        <taxon>Sphingobacteriales</taxon>
        <taxon>Sphingobacteriaceae</taxon>
        <taxon>Mucilaginibacter</taxon>
    </lineage>
</organism>
<feature type="signal peptide" evidence="1">
    <location>
        <begin position="1"/>
        <end position="22"/>
    </location>
</feature>
<protein>
    <recommendedName>
        <fullName evidence="4">DUF4920 domain-containing protein</fullName>
    </recommendedName>
</protein>
<reference evidence="2 3" key="1">
    <citation type="submission" date="2018-05" db="EMBL/GenBank/DDBJ databases">
        <title>Mucilaginibacter hurinus sp. nov., isolated from briquette warehouse soil.</title>
        <authorList>
            <person name="Choi L."/>
        </authorList>
    </citation>
    <scope>NUCLEOTIDE SEQUENCE [LARGE SCALE GENOMIC DNA]</scope>
    <source>
        <strain evidence="2 3">ZR32</strain>
    </source>
</reference>
<proteinExistence type="predicted"/>
<feature type="chain" id="PRO_5016933728" description="DUF4920 domain-containing protein" evidence="1">
    <location>
        <begin position="23"/>
        <end position="154"/>
    </location>
</feature>
<gene>
    <name evidence="2" type="ORF">DJ568_07025</name>
</gene>
<name>A0A367GSE0_9SPHI</name>
<dbReference type="AlphaFoldDB" id="A0A367GSE0"/>
<dbReference type="Proteomes" id="UP000253209">
    <property type="component" value="Unassembled WGS sequence"/>
</dbReference>
<evidence type="ECO:0000313" key="3">
    <source>
        <dbReference type="Proteomes" id="UP000253209"/>
    </source>
</evidence>
<keyword evidence="3" id="KW-1185">Reference proteome</keyword>
<dbReference type="EMBL" id="QGDC01000003">
    <property type="protein sequence ID" value="RCH55633.1"/>
    <property type="molecule type" value="Genomic_DNA"/>
</dbReference>
<sequence>MVTRWLILLIVFLLPLVHPAMAQQKVPLPHGMVFGQRPDTSGNMDASALRDYMGVKKRITSKLKGKVVKVIKEKGGWFEMDAGNGETIRANFKDYNVTLPSDIEGRTVIIQGVAKRWFTAAENQHFAGDTATYKNNGRLKHKISFEVKGLMVYQ</sequence>
<comment type="caution">
    <text evidence="2">The sequence shown here is derived from an EMBL/GenBank/DDBJ whole genome shotgun (WGS) entry which is preliminary data.</text>
</comment>
<evidence type="ECO:0000256" key="1">
    <source>
        <dbReference type="SAM" id="SignalP"/>
    </source>
</evidence>
<evidence type="ECO:0000313" key="2">
    <source>
        <dbReference type="EMBL" id="RCH55633.1"/>
    </source>
</evidence>
<accession>A0A367GSE0</accession>
<dbReference type="InterPro" id="IPR032577">
    <property type="entry name" value="DUF4920"/>
</dbReference>
<dbReference type="Pfam" id="PF16267">
    <property type="entry name" value="DUF4920"/>
    <property type="match status" value="1"/>
</dbReference>
<evidence type="ECO:0008006" key="4">
    <source>
        <dbReference type="Google" id="ProtNLM"/>
    </source>
</evidence>
<keyword evidence="1" id="KW-0732">Signal</keyword>